<dbReference type="RefSeq" id="WP_133292696.1">
    <property type="nucleotide sequence ID" value="NZ_SMSJ01000118.1"/>
</dbReference>
<dbReference type="Pfam" id="PF01610">
    <property type="entry name" value="DDE_Tnp_ISL3"/>
    <property type="match status" value="2"/>
</dbReference>
<evidence type="ECO:0000259" key="2">
    <source>
        <dbReference type="Pfam" id="PF01610"/>
    </source>
</evidence>
<feature type="region of interest" description="Disordered" evidence="1">
    <location>
        <begin position="253"/>
        <end position="284"/>
    </location>
</feature>
<keyword evidence="5" id="KW-1185">Reference proteome</keyword>
<dbReference type="InterPro" id="IPR029261">
    <property type="entry name" value="Transposase_Znf"/>
</dbReference>
<proteinExistence type="predicted"/>
<feature type="domain" description="Transposase IS204/IS1001/IS1096/IS1165 DDE" evidence="2">
    <location>
        <begin position="478"/>
        <end position="549"/>
    </location>
</feature>
<evidence type="ECO:0000313" key="5">
    <source>
        <dbReference type="Proteomes" id="UP000295096"/>
    </source>
</evidence>
<sequence>MTDLHFLPGCRIEEITRPDANSLHICAEARRRSGRCPDCGEPSDAVHSRTVRHPADLPCLGREVRLELWLRRLYCRNPACSRRTFVERLPGLIAPRAQRTDRLATAHGRVGVFLGGEAGARMLTQIGMPTSGDTVLRLVRRLPLPRRPAPQVLGVDDWARRKGRTYGTILVDLERHRVVDVLPDRSAATLADWLRGHRGIRTIARDRSTEYARGIGLGAPQAVQVADRWHLLLNLRQMVERWLAGVHGRLRRLPPTVGQPAGPARRTGAFPRSQGERVASADSRERKKALYEEVRRRHAASEPLLTISQRMRLARGTVRKYAQAESFPERAVQAPAHSILDPYLAHLEARLAAGCENARALWRELRDIGFPGTSMQVRRWLGQRRSAPAKTTPRRYREAQPAPVPPDAHAGAPALPSPRQLALYLTRPRDGLTNEERSAIGRLERDPDAAAVAVLVRRFADLVRGSCIGGNAVVRAPIATFKRWLIDAQNSSVSAVATFAAGLQQDAAAVKAALTTPWSSGQTEGQVNKLKLLKRQTFGRAKFDLLRRRVLLAA</sequence>
<dbReference type="NCBIfam" id="NF033550">
    <property type="entry name" value="transpos_ISL3"/>
    <property type="match status" value="1"/>
</dbReference>
<evidence type="ECO:0000259" key="3">
    <source>
        <dbReference type="Pfam" id="PF14690"/>
    </source>
</evidence>
<dbReference type="EMBL" id="SMSJ01000118">
    <property type="protein sequence ID" value="TDH58471.1"/>
    <property type="molecule type" value="Genomic_DNA"/>
</dbReference>
<reference evidence="4 5" key="1">
    <citation type="journal article" date="2016" name="J. Microbiol.">
        <title>Dankookia rubra gen. nov., sp. nov., an alphaproteobacterium isolated from sediment of a shallow stream.</title>
        <authorList>
            <person name="Kim W.H."/>
            <person name="Kim D.H."/>
            <person name="Kang K."/>
            <person name="Ahn T.Y."/>
        </authorList>
    </citation>
    <scope>NUCLEOTIDE SEQUENCE [LARGE SCALE GENOMIC DNA]</scope>
    <source>
        <strain evidence="4 5">JCM30602</strain>
    </source>
</reference>
<comment type="caution">
    <text evidence="4">The sequence shown here is derived from an EMBL/GenBank/DDBJ whole genome shotgun (WGS) entry which is preliminary data.</text>
</comment>
<gene>
    <name evidence="4" type="ORF">E2C06_32395</name>
</gene>
<dbReference type="InterPro" id="IPR047951">
    <property type="entry name" value="Transpos_ISL3"/>
</dbReference>
<feature type="domain" description="Transposase IS204/IS1001/IS1096/IS1165 zinc-finger" evidence="3">
    <location>
        <begin position="33"/>
        <end position="77"/>
    </location>
</feature>
<evidence type="ECO:0000313" key="4">
    <source>
        <dbReference type="EMBL" id="TDH58471.1"/>
    </source>
</evidence>
<feature type="domain" description="Transposase IS204/IS1001/IS1096/IS1165 DDE" evidence="2">
    <location>
        <begin position="153"/>
        <end position="251"/>
    </location>
</feature>
<dbReference type="Pfam" id="PF14690">
    <property type="entry name" value="Zn_ribbon_ISL3"/>
    <property type="match status" value="1"/>
</dbReference>
<dbReference type="PANTHER" id="PTHR33498">
    <property type="entry name" value="TRANSPOSASE FOR INSERTION SEQUENCE ELEMENT IS1557"/>
    <property type="match status" value="1"/>
</dbReference>
<organism evidence="4 5">
    <name type="scientific">Dankookia rubra</name>
    <dbReference type="NCBI Taxonomy" id="1442381"/>
    <lineage>
        <taxon>Bacteria</taxon>
        <taxon>Pseudomonadati</taxon>
        <taxon>Pseudomonadota</taxon>
        <taxon>Alphaproteobacteria</taxon>
        <taxon>Acetobacterales</taxon>
        <taxon>Roseomonadaceae</taxon>
        <taxon>Dankookia</taxon>
    </lineage>
</organism>
<accession>A0A4R5Q861</accession>
<evidence type="ECO:0000256" key="1">
    <source>
        <dbReference type="SAM" id="MobiDB-lite"/>
    </source>
</evidence>
<feature type="region of interest" description="Disordered" evidence="1">
    <location>
        <begin position="383"/>
        <end position="413"/>
    </location>
</feature>
<dbReference type="Proteomes" id="UP000295096">
    <property type="component" value="Unassembled WGS sequence"/>
</dbReference>
<dbReference type="AlphaFoldDB" id="A0A4R5Q861"/>
<dbReference type="InterPro" id="IPR002560">
    <property type="entry name" value="Transposase_DDE"/>
</dbReference>
<dbReference type="PANTHER" id="PTHR33498:SF1">
    <property type="entry name" value="TRANSPOSASE FOR INSERTION SEQUENCE ELEMENT IS1557"/>
    <property type="match status" value="1"/>
</dbReference>
<protein>
    <submittedName>
        <fullName evidence="4">ISL3 family transposase</fullName>
    </submittedName>
</protein>
<dbReference type="OrthoDB" id="46712at2"/>
<name>A0A4R5Q861_9PROT</name>